<accession>A0ABV4NQC3</accession>
<dbReference type="Pfam" id="PF12069">
    <property type="entry name" value="DUF3549"/>
    <property type="match status" value="1"/>
</dbReference>
<dbReference type="EMBL" id="JBGMEL010000012">
    <property type="protein sequence ID" value="MFA0791425.1"/>
    <property type="molecule type" value="Genomic_DNA"/>
</dbReference>
<dbReference type="Proteomes" id="UP001569414">
    <property type="component" value="Unassembled WGS sequence"/>
</dbReference>
<evidence type="ECO:0000313" key="1">
    <source>
        <dbReference type="EMBL" id="MFA0791425.1"/>
    </source>
</evidence>
<keyword evidence="2" id="KW-1185">Reference proteome</keyword>
<organism evidence="1 2">
    <name type="scientific">Microbulbifer echini</name>
    <dbReference type="NCBI Taxonomy" id="1529067"/>
    <lineage>
        <taxon>Bacteria</taxon>
        <taxon>Pseudomonadati</taxon>
        <taxon>Pseudomonadota</taxon>
        <taxon>Gammaproteobacteria</taxon>
        <taxon>Cellvibrionales</taxon>
        <taxon>Microbulbiferaceae</taxon>
        <taxon>Microbulbifer</taxon>
    </lineage>
</organism>
<sequence length="354" mass="39300">MSESGTLSALIQEADFKLHWFDMGRRLQPVSKSTAEAFEAGQQVWPHPYLRQAWCGLLLQPAEGGEPIVWFLRFPLDEQGKLQLSARDNLLRALAQELKQGSASESAAQLDQLLQQSGLLFTPSTERQATFHAHTGLLLKREPSAHYAATLGYLHNPQESRWDNLALQGIADLAVHWKNNKALLLRQLPHIAAPVLINLCHCLENESIDHQLAEAIAMCARASLHSDIPDYTIIAAAVRGISHSPAQGLRRTLLQELLQQQTQQRPESTSPPIELLAAIGSRCPQDLQEQELAKLWLNTLAHSNNQSTFNLLLSDLMFLPLVRASLLGVLRNPAREEALAQAFGNFLHGPKPTH</sequence>
<comment type="caution">
    <text evidence="1">The sequence shown here is derived from an EMBL/GenBank/DDBJ whole genome shotgun (WGS) entry which is preliminary data.</text>
</comment>
<dbReference type="InterPro" id="IPR021936">
    <property type="entry name" value="DUF3549"/>
</dbReference>
<protein>
    <submittedName>
        <fullName evidence="1">DUF3549 family protein</fullName>
    </submittedName>
</protein>
<evidence type="ECO:0000313" key="2">
    <source>
        <dbReference type="Proteomes" id="UP001569414"/>
    </source>
</evidence>
<gene>
    <name evidence="1" type="ORF">ACCI51_12780</name>
</gene>
<name>A0ABV4NQC3_9GAMM</name>
<reference evidence="1 2" key="1">
    <citation type="submission" date="2024-08" db="EMBL/GenBank/DDBJ databases">
        <authorList>
            <person name="Ishaq N."/>
        </authorList>
    </citation>
    <scope>NUCLEOTIDE SEQUENCE [LARGE SCALE GENOMIC DNA]</scope>
    <source>
        <strain evidence="1 2">JCM 30400</strain>
    </source>
</reference>
<dbReference type="RefSeq" id="WP_371843898.1">
    <property type="nucleotide sequence ID" value="NZ_JBGMEL010000012.1"/>
</dbReference>
<proteinExistence type="predicted"/>